<feature type="transmembrane region" description="Helical" evidence="2">
    <location>
        <begin position="7"/>
        <end position="29"/>
    </location>
</feature>
<evidence type="ECO:0000256" key="2">
    <source>
        <dbReference type="SAM" id="Phobius"/>
    </source>
</evidence>
<dbReference type="PATRIC" id="fig|1234595.3.peg.566"/>
<comment type="caution">
    <text evidence="4">The sequence shown here is derived from an EMBL/GenBank/DDBJ whole genome shotgun (WGS) entry which is preliminary data.</text>
</comment>
<dbReference type="AlphaFoldDB" id="M2SE07"/>
<accession>M2SE07</accession>
<dbReference type="Pfam" id="PF02470">
    <property type="entry name" value="MlaD"/>
    <property type="match status" value="1"/>
</dbReference>
<gene>
    <name evidence="4" type="ORF">C725_0567</name>
</gene>
<evidence type="ECO:0000256" key="1">
    <source>
        <dbReference type="SAM" id="MobiDB-lite"/>
    </source>
</evidence>
<keyword evidence="5" id="KW-1185">Reference proteome</keyword>
<feature type="domain" description="Mce/MlaD" evidence="3">
    <location>
        <begin position="44"/>
        <end position="116"/>
    </location>
</feature>
<keyword evidence="2" id="KW-0812">Transmembrane</keyword>
<keyword evidence="2" id="KW-1133">Transmembrane helix</keyword>
<sequence>MERHAHYALVGVVSIGVLIAAIVFVVWLGRAQFNQQYDQYRILFEGPVNGMSEGGDVLFNGIKVGEIERVALDDQAPSKVVVDIEVDASTPVRSDSQASTELQGISGIRAIQISPGSEGQPLLKRISDRERPIIPSEPNALSSLLQGGGEVLTNVNEAVTRVNRVLADETIADLHAAIAAMRATSESLAANRAMFDDAASALAKLDAAAGDVQQVSASIREMVQGDGRQAIADISRAAREIELAASDARATLASLGDQSDALGAETLPTIDSTMRSIEETAESLDGLIDDIRRDPQGTLGKSGGRELEIPQ</sequence>
<protein>
    <submittedName>
        <fullName evidence="4">ABC transporter, periplasmic substrate-binding protein, putative</fullName>
    </submittedName>
</protein>
<organism evidence="4 5">
    <name type="scientific">Pacificimonas flava</name>
    <dbReference type="NCBI Taxonomy" id="1234595"/>
    <lineage>
        <taxon>Bacteria</taxon>
        <taxon>Pseudomonadati</taxon>
        <taxon>Pseudomonadota</taxon>
        <taxon>Alphaproteobacteria</taxon>
        <taxon>Sphingomonadales</taxon>
        <taxon>Sphingosinicellaceae</taxon>
        <taxon>Pacificimonas</taxon>
    </lineage>
</organism>
<dbReference type="Proteomes" id="UP000011717">
    <property type="component" value="Unassembled WGS sequence"/>
</dbReference>
<name>M2SE07_9SPHN</name>
<reference evidence="4 5" key="1">
    <citation type="journal article" date="2013" name="Genome Announc.">
        <title>Draft Genome Sequence of Strain JLT2015T, Belonging to the Family Sphingomonadaceae of the Alphaproteobacteria.</title>
        <authorList>
            <person name="Tang K."/>
            <person name="Liu K."/>
            <person name="Li S."/>
            <person name="Jiao N."/>
        </authorList>
    </citation>
    <scope>NUCLEOTIDE SEQUENCE [LARGE SCALE GENOMIC DNA]</scope>
    <source>
        <strain evidence="4 5">JLT2015</strain>
    </source>
</reference>
<evidence type="ECO:0000259" key="3">
    <source>
        <dbReference type="Pfam" id="PF02470"/>
    </source>
</evidence>
<evidence type="ECO:0000313" key="4">
    <source>
        <dbReference type="EMBL" id="EMD83595.1"/>
    </source>
</evidence>
<dbReference type="OrthoDB" id="9808689at2"/>
<dbReference type="InterPro" id="IPR003399">
    <property type="entry name" value="Mce/MlaD"/>
</dbReference>
<keyword evidence="2" id="KW-0472">Membrane</keyword>
<dbReference type="RefSeq" id="WP_008600024.1">
    <property type="nucleotide sequence ID" value="NZ_AMRV01000002.1"/>
</dbReference>
<evidence type="ECO:0000313" key="5">
    <source>
        <dbReference type="Proteomes" id="UP000011717"/>
    </source>
</evidence>
<dbReference type="PANTHER" id="PTHR36698:SF2">
    <property type="entry name" value="MCE_MLAD DOMAIN-CONTAINING PROTEIN"/>
    <property type="match status" value="1"/>
</dbReference>
<dbReference type="PANTHER" id="PTHR36698">
    <property type="entry name" value="BLL5892 PROTEIN"/>
    <property type="match status" value="1"/>
</dbReference>
<dbReference type="EMBL" id="AMRV01000002">
    <property type="protein sequence ID" value="EMD83595.1"/>
    <property type="molecule type" value="Genomic_DNA"/>
</dbReference>
<proteinExistence type="predicted"/>
<feature type="region of interest" description="Disordered" evidence="1">
    <location>
        <begin position="290"/>
        <end position="311"/>
    </location>
</feature>